<proteinExistence type="predicted"/>
<gene>
    <name evidence="1" type="ORF">GCM10011495_05870</name>
</gene>
<comment type="caution">
    <text evidence="1">The sequence shown here is derived from an EMBL/GenBank/DDBJ whole genome shotgun (WGS) entry which is preliminary data.</text>
</comment>
<dbReference type="Proteomes" id="UP000637774">
    <property type="component" value="Unassembled WGS sequence"/>
</dbReference>
<dbReference type="EMBL" id="BMGY01000004">
    <property type="protein sequence ID" value="GGH80524.1"/>
    <property type="molecule type" value="Genomic_DNA"/>
</dbReference>
<evidence type="ECO:0000313" key="2">
    <source>
        <dbReference type="Proteomes" id="UP000637774"/>
    </source>
</evidence>
<protein>
    <submittedName>
        <fullName evidence="1">Uncharacterized protein</fullName>
    </submittedName>
</protein>
<accession>A0ABQ1ZY86</accession>
<reference evidence="2" key="1">
    <citation type="journal article" date="2019" name="Int. J. Syst. Evol. Microbiol.">
        <title>The Global Catalogue of Microorganisms (GCM) 10K type strain sequencing project: providing services to taxonomists for standard genome sequencing and annotation.</title>
        <authorList>
            <consortium name="The Broad Institute Genomics Platform"/>
            <consortium name="The Broad Institute Genome Sequencing Center for Infectious Disease"/>
            <person name="Wu L."/>
            <person name="Ma J."/>
        </authorList>
    </citation>
    <scope>NUCLEOTIDE SEQUENCE [LARGE SCALE GENOMIC DNA]</scope>
    <source>
        <strain evidence="2">CGMCC 1.14966</strain>
    </source>
</reference>
<name>A0ABQ1ZY86_9BACT</name>
<keyword evidence="2" id="KW-1185">Reference proteome</keyword>
<dbReference type="RefSeq" id="WP_188560530.1">
    <property type="nucleotide sequence ID" value="NZ_BMGY01000004.1"/>
</dbReference>
<organism evidence="1 2">
    <name type="scientific">Hymenobacter frigidus</name>
    <dbReference type="NCBI Taxonomy" id="1524095"/>
    <lineage>
        <taxon>Bacteria</taxon>
        <taxon>Pseudomonadati</taxon>
        <taxon>Bacteroidota</taxon>
        <taxon>Cytophagia</taxon>
        <taxon>Cytophagales</taxon>
        <taxon>Hymenobacteraceae</taxon>
        <taxon>Hymenobacter</taxon>
    </lineage>
</organism>
<sequence length="215" mass="24186">MRAKFSLLGLIKFGQKAHVQDLLDNGTIYMNHVSQFAKTEDGGLRGDGHEALISVEDIIDIDISIDGLVVAKADSGKINIHSNFPIGNIYSMYYLPYMDDLSEIKIDIKCKDFGDSCLIVFDVIEFVKRIKKAASKLGKKILLSPIEYQSISTYKGKWSLFKKPDSFSYQNEFRFLIKQGKFVGPIVLSIGPIHDIATMLSSENIETLKLEKIKK</sequence>
<evidence type="ECO:0000313" key="1">
    <source>
        <dbReference type="EMBL" id="GGH80524.1"/>
    </source>
</evidence>